<keyword evidence="1" id="KW-0575">Peroxidase</keyword>
<dbReference type="Gene3D" id="3.40.30.10">
    <property type="entry name" value="Glutaredoxin"/>
    <property type="match status" value="1"/>
</dbReference>
<dbReference type="EMBL" id="VDBS01000055">
    <property type="protein sequence ID" value="TNB56401.1"/>
    <property type="molecule type" value="Genomic_DNA"/>
</dbReference>
<dbReference type="GO" id="GO:0004601">
    <property type="term" value="F:peroxidase activity"/>
    <property type="evidence" value="ECO:0007669"/>
    <property type="project" value="UniProtKB-KW"/>
</dbReference>
<dbReference type="Proteomes" id="UP000306813">
    <property type="component" value="Unassembled WGS sequence"/>
</dbReference>
<protein>
    <submittedName>
        <fullName evidence="1">Thiol peroxidase</fullName>
    </submittedName>
</protein>
<gene>
    <name evidence="1" type="ORF">FDW42_07435</name>
</gene>
<dbReference type="SUPFAM" id="SSF52833">
    <property type="entry name" value="Thioredoxin-like"/>
    <property type="match status" value="1"/>
</dbReference>
<keyword evidence="1" id="KW-0560">Oxidoreductase</keyword>
<comment type="caution">
    <text evidence="1">The sequence shown here is derived from an EMBL/GenBank/DDBJ whole genome shotgun (WGS) entry which is preliminary data.</text>
</comment>
<evidence type="ECO:0000313" key="1">
    <source>
        <dbReference type="EMBL" id="TNB56401.1"/>
    </source>
</evidence>
<accession>A0AAX2UHN1</accession>
<sequence length="234" mass="27361">MIADNETNTSLQSNALNDTQKIEKIKAFYEERLKPNFANAKVSFIKKVYLNGLEAFVFEFEVAGEKSKELVYVKGDLFFAEAIKFSDLKSLRDEGQELLAKDKFKDILEALKEDSAFIITLGSGDKELYVFSDPECPYCKKHLAKIDENFLKEHKVHFIFYSIHDNHKITASLYKELKDKKNDNEKLKIIKHYFFENPSYENISEEETKKTNKLFEKYKDLGVIYTPFEIETKN</sequence>
<dbReference type="AlphaFoldDB" id="A0AAX2UHN1"/>
<evidence type="ECO:0000313" key="2">
    <source>
        <dbReference type="Proteomes" id="UP000306813"/>
    </source>
</evidence>
<dbReference type="InterPro" id="IPR036249">
    <property type="entry name" value="Thioredoxin-like_sf"/>
</dbReference>
<proteinExistence type="predicted"/>
<organism evidence="1 2">
    <name type="scientific">Campylobacter helveticus</name>
    <dbReference type="NCBI Taxonomy" id="28898"/>
    <lineage>
        <taxon>Bacteria</taxon>
        <taxon>Pseudomonadati</taxon>
        <taxon>Campylobacterota</taxon>
        <taxon>Epsilonproteobacteria</taxon>
        <taxon>Campylobacterales</taxon>
        <taxon>Campylobacteraceae</taxon>
        <taxon>Campylobacter</taxon>
    </lineage>
</organism>
<reference evidence="1 2" key="1">
    <citation type="submission" date="2019-05" db="EMBL/GenBank/DDBJ databases">
        <title>Draft genomes of eight strains of Campylobacter helveticus isolated from cats and a dog in New Zealand.</title>
        <authorList>
            <person name="Bojanic K."/>
            <person name="Midwinter A.C."/>
            <person name="Biggs P.J."/>
            <person name="Acke E."/>
            <person name="Cornelius A.J."/>
            <person name="Marshall J.C."/>
        </authorList>
    </citation>
    <scope>NUCLEOTIDE SEQUENCE [LARGE SCALE GENOMIC DNA]</scope>
    <source>
        <strain evidence="1 2">ACP123b</strain>
    </source>
</reference>
<name>A0AAX2UHN1_9BACT</name>